<dbReference type="GO" id="GO:0006298">
    <property type="term" value="P:mismatch repair"/>
    <property type="evidence" value="ECO:0007669"/>
    <property type="project" value="InterPro"/>
</dbReference>
<organism evidence="1 2">
    <name type="scientific">Haematococcus lacustris</name>
    <name type="common">Green alga</name>
    <name type="synonym">Haematococcus pluvialis</name>
    <dbReference type="NCBI Taxonomy" id="44745"/>
    <lineage>
        <taxon>Eukaryota</taxon>
        <taxon>Viridiplantae</taxon>
        <taxon>Chlorophyta</taxon>
        <taxon>core chlorophytes</taxon>
        <taxon>Chlorophyceae</taxon>
        <taxon>CS clade</taxon>
        <taxon>Chlamydomonadales</taxon>
        <taxon>Haematococcaceae</taxon>
        <taxon>Haematococcus</taxon>
    </lineage>
</organism>
<dbReference type="AlphaFoldDB" id="A0A699ZA92"/>
<protein>
    <submittedName>
        <fullName evidence="1">Uncharacterized protein</fullName>
    </submittedName>
</protein>
<dbReference type="InterPro" id="IPR036187">
    <property type="entry name" value="DNA_mismatch_repair_MutS_sf"/>
</dbReference>
<evidence type="ECO:0000313" key="2">
    <source>
        <dbReference type="Proteomes" id="UP000485058"/>
    </source>
</evidence>
<sequence>MPNCRHWRPWRLASVTKSRRWSPPYVTVSGWAGRKGELPKGSVKLGASQTGATQYYEPTFAIPLNNEAALLAEREEEEERRVLVLLSQMLLQRVAEIQQLQEAVVELDVVAARAGHARWLSGVRPDLVPTVMAGHDGRSLLSVPGALHPVLLERVLGHSLPQPPAVRP</sequence>
<dbReference type="SUPFAM" id="SSF48334">
    <property type="entry name" value="DNA repair protein MutS, domain III"/>
    <property type="match status" value="1"/>
</dbReference>
<dbReference type="PANTHER" id="PTHR48466:SF1">
    <property type="entry name" value="SMR DOMAIN-CONTAINING PROTEIN"/>
    <property type="match status" value="1"/>
</dbReference>
<evidence type="ECO:0000313" key="1">
    <source>
        <dbReference type="EMBL" id="GFH19071.1"/>
    </source>
</evidence>
<dbReference type="Proteomes" id="UP000485058">
    <property type="component" value="Unassembled WGS sequence"/>
</dbReference>
<keyword evidence="2" id="KW-1185">Reference proteome</keyword>
<dbReference type="InterPro" id="IPR045076">
    <property type="entry name" value="MutS"/>
</dbReference>
<dbReference type="EMBL" id="BLLF01001401">
    <property type="protein sequence ID" value="GFH19071.1"/>
    <property type="molecule type" value="Genomic_DNA"/>
</dbReference>
<dbReference type="PANTHER" id="PTHR48466">
    <property type="entry name" value="OS10G0509000 PROTEIN-RELATED"/>
    <property type="match status" value="1"/>
</dbReference>
<comment type="caution">
    <text evidence="1">The sequence shown here is derived from an EMBL/GenBank/DDBJ whole genome shotgun (WGS) entry which is preliminary data.</text>
</comment>
<dbReference type="GO" id="GO:0030983">
    <property type="term" value="F:mismatched DNA binding"/>
    <property type="evidence" value="ECO:0007669"/>
    <property type="project" value="InterPro"/>
</dbReference>
<name>A0A699ZA92_HAELA</name>
<accession>A0A699ZA92</accession>
<gene>
    <name evidence="1" type="ORF">HaLaN_15962</name>
</gene>
<dbReference type="GO" id="GO:0005524">
    <property type="term" value="F:ATP binding"/>
    <property type="evidence" value="ECO:0007669"/>
    <property type="project" value="InterPro"/>
</dbReference>
<dbReference type="GO" id="GO:0004519">
    <property type="term" value="F:endonuclease activity"/>
    <property type="evidence" value="ECO:0007669"/>
    <property type="project" value="UniProtKB-KW"/>
</dbReference>
<reference evidence="1 2" key="1">
    <citation type="submission" date="2020-02" db="EMBL/GenBank/DDBJ databases">
        <title>Draft genome sequence of Haematococcus lacustris strain NIES-144.</title>
        <authorList>
            <person name="Morimoto D."/>
            <person name="Nakagawa S."/>
            <person name="Yoshida T."/>
            <person name="Sawayama S."/>
        </authorList>
    </citation>
    <scope>NUCLEOTIDE SEQUENCE [LARGE SCALE GENOMIC DNA]</scope>
    <source>
        <strain evidence="1 2">NIES-144</strain>
    </source>
</reference>
<dbReference type="GO" id="GO:0140664">
    <property type="term" value="F:ATP-dependent DNA damage sensor activity"/>
    <property type="evidence" value="ECO:0007669"/>
    <property type="project" value="InterPro"/>
</dbReference>
<proteinExistence type="predicted"/>